<keyword evidence="3" id="KW-1185">Reference proteome</keyword>
<evidence type="ECO:0000313" key="3">
    <source>
        <dbReference type="Proteomes" id="UP000054032"/>
    </source>
</evidence>
<gene>
    <name evidence="2" type="ORF">COCMIDRAFT_41342</name>
</gene>
<evidence type="ECO:0000259" key="1">
    <source>
        <dbReference type="Pfam" id="PF24494"/>
    </source>
</evidence>
<dbReference type="KEGG" id="bor:COCMIDRAFT_41342"/>
<dbReference type="OrthoDB" id="4152607at2759"/>
<sequence>MATSSDELAGKLGAMSIAGDEDRKHVDGNVPLVDSYIDVPEGDSWDSVQHATEGVYERIQNASVECSKMIAFSDEQSFIQLFLRFFKGDIEKIIQKSFHDARARALSWKVAEKCYKEAMSPSGILNVGRYFNDSKNSQSRRRVDSISGNQHHVFDNEGERQWIEFWVTVLNLSTGGPTLFYPRTSEDIDLSNPDTIPPYLFRVFDKKSSGKNNKKVMASSGYTSQVQSSGVNDLLSMEDSEATKLLYYHIGKKRTRTNDHQDCLLSWTSSLLYAVQYATYRQHRLDLSYTDIEICMVKTSQFLQGQFVRDIELLNKYYPNAEYLGGKIRGLFDLRLNRQEYYNGEYFSQGVVNHSGRSCVVSLEQLEVAGIFKLYPELKDPRDSGGRILNANRVCDLREKWSLQRTTTNEEISCAFRIAQCFDGFDKRKIACILLAFKCRGLSDKIKLDTNRAPSWAEKPVEVSRYWQALEILSHLEEDPGRMTYLPRDIYKVTRLI</sequence>
<dbReference type="Pfam" id="PF24494">
    <property type="entry name" value="DUF7587"/>
    <property type="match status" value="1"/>
</dbReference>
<dbReference type="RefSeq" id="XP_007693170.1">
    <property type="nucleotide sequence ID" value="XM_007694980.1"/>
</dbReference>
<evidence type="ECO:0000313" key="2">
    <source>
        <dbReference type="EMBL" id="EUC40319.1"/>
    </source>
</evidence>
<dbReference type="EMBL" id="KI964176">
    <property type="protein sequence ID" value="EUC40319.1"/>
    <property type="molecule type" value="Genomic_DNA"/>
</dbReference>
<dbReference type="eggNOG" id="ENOG502SJQX">
    <property type="taxonomic scope" value="Eukaryota"/>
</dbReference>
<proteinExistence type="predicted"/>
<dbReference type="Proteomes" id="UP000054032">
    <property type="component" value="Unassembled WGS sequence"/>
</dbReference>
<protein>
    <recommendedName>
        <fullName evidence="1">DUF7587 domain-containing protein</fullName>
    </recommendedName>
</protein>
<dbReference type="AlphaFoldDB" id="W6YXP3"/>
<dbReference type="HOGENOM" id="CLU_035446_0_0_1"/>
<name>W6YXP3_COCMI</name>
<organism evidence="2 3">
    <name type="scientific">Bipolaris oryzae ATCC 44560</name>
    <dbReference type="NCBI Taxonomy" id="930090"/>
    <lineage>
        <taxon>Eukaryota</taxon>
        <taxon>Fungi</taxon>
        <taxon>Dikarya</taxon>
        <taxon>Ascomycota</taxon>
        <taxon>Pezizomycotina</taxon>
        <taxon>Dothideomycetes</taxon>
        <taxon>Pleosporomycetidae</taxon>
        <taxon>Pleosporales</taxon>
        <taxon>Pleosporineae</taxon>
        <taxon>Pleosporaceae</taxon>
        <taxon>Bipolaris</taxon>
    </lineage>
</organism>
<accession>W6YXP3</accession>
<dbReference type="GeneID" id="19124043"/>
<reference evidence="2 3" key="1">
    <citation type="journal article" date="2013" name="PLoS Genet.">
        <title>Comparative genome structure, secondary metabolite, and effector coding capacity across Cochliobolus pathogens.</title>
        <authorList>
            <person name="Condon B.J."/>
            <person name="Leng Y."/>
            <person name="Wu D."/>
            <person name="Bushley K.E."/>
            <person name="Ohm R.A."/>
            <person name="Otillar R."/>
            <person name="Martin J."/>
            <person name="Schackwitz W."/>
            <person name="Grimwood J."/>
            <person name="MohdZainudin N."/>
            <person name="Xue C."/>
            <person name="Wang R."/>
            <person name="Manning V.A."/>
            <person name="Dhillon B."/>
            <person name="Tu Z.J."/>
            <person name="Steffenson B.J."/>
            <person name="Salamov A."/>
            <person name="Sun H."/>
            <person name="Lowry S."/>
            <person name="LaButti K."/>
            <person name="Han J."/>
            <person name="Copeland A."/>
            <person name="Lindquist E."/>
            <person name="Barry K."/>
            <person name="Schmutz J."/>
            <person name="Baker S.E."/>
            <person name="Ciuffetti L.M."/>
            <person name="Grigoriev I.V."/>
            <person name="Zhong S."/>
            <person name="Turgeon B.G."/>
        </authorList>
    </citation>
    <scope>NUCLEOTIDE SEQUENCE [LARGE SCALE GENOMIC DNA]</scope>
    <source>
        <strain evidence="2 3">ATCC 44560</strain>
    </source>
</reference>
<feature type="domain" description="DUF7587" evidence="1">
    <location>
        <begin position="196"/>
        <end position="313"/>
    </location>
</feature>
<dbReference type="InterPro" id="IPR056009">
    <property type="entry name" value="DUF7587"/>
</dbReference>
<dbReference type="STRING" id="930090.W6YXP3"/>